<keyword evidence="3" id="KW-0325">Glycoprotein</keyword>
<dbReference type="InterPro" id="IPR036426">
    <property type="entry name" value="Bulb-type_lectin_dom_sf"/>
</dbReference>
<evidence type="ECO:0000313" key="7">
    <source>
        <dbReference type="Proteomes" id="UP001642260"/>
    </source>
</evidence>
<protein>
    <recommendedName>
        <fullName evidence="5">Bulb-type lectin domain-containing protein</fullName>
    </recommendedName>
</protein>
<evidence type="ECO:0000256" key="4">
    <source>
        <dbReference type="SAM" id="SignalP"/>
    </source>
</evidence>
<sequence length="95" mass="10703">MSGKVTICFLLLFHHLSSTSLSYDVLSLSKNETLASPGNVFELGFFKPGTISNWYLGIWLKQDPDRTALWVANRNRPLIGSQGTLQKKPHTLRSR</sequence>
<dbReference type="PROSITE" id="PS50927">
    <property type="entry name" value="BULB_LECTIN"/>
    <property type="match status" value="1"/>
</dbReference>
<keyword evidence="7" id="KW-1185">Reference proteome</keyword>
<dbReference type="AlphaFoldDB" id="A0ABC8JFJ0"/>
<dbReference type="PANTHER" id="PTHR32444:SF118">
    <property type="entry name" value="OS09G0551150 PROTEIN"/>
    <property type="match status" value="1"/>
</dbReference>
<gene>
    <name evidence="6" type="ORF">ERUC_LOCUS10592</name>
</gene>
<feature type="signal peptide" evidence="4">
    <location>
        <begin position="1"/>
        <end position="22"/>
    </location>
</feature>
<accession>A0ABC8JFJ0</accession>
<evidence type="ECO:0000256" key="1">
    <source>
        <dbReference type="ARBA" id="ARBA00022729"/>
    </source>
</evidence>
<evidence type="ECO:0000256" key="2">
    <source>
        <dbReference type="ARBA" id="ARBA00023157"/>
    </source>
</evidence>
<dbReference type="PANTHER" id="PTHR32444">
    <property type="entry name" value="BULB-TYPE LECTIN DOMAIN-CONTAINING PROTEIN"/>
    <property type="match status" value="1"/>
</dbReference>
<dbReference type="EMBL" id="CAKOAT010104043">
    <property type="protein sequence ID" value="CAH8326214.1"/>
    <property type="molecule type" value="Genomic_DNA"/>
</dbReference>
<evidence type="ECO:0000313" key="6">
    <source>
        <dbReference type="EMBL" id="CAH8326214.1"/>
    </source>
</evidence>
<organism evidence="6 7">
    <name type="scientific">Eruca vesicaria subsp. sativa</name>
    <name type="common">Garden rocket</name>
    <name type="synonym">Eruca sativa</name>
    <dbReference type="NCBI Taxonomy" id="29727"/>
    <lineage>
        <taxon>Eukaryota</taxon>
        <taxon>Viridiplantae</taxon>
        <taxon>Streptophyta</taxon>
        <taxon>Embryophyta</taxon>
        <taxon>Tracheophyta</taxon>
        <taxon>Spermatophyta</taxon>
        <taxon>Magnoliopsida</taxon>
        <taxon>eudicotyledons</taxon>
        <taxon>Gunneridae</taxon>
        <taxon>Pentapetalae</taxon>
        <taxon>rosids</taxon>
        <taxon>malvids</taxon>
        <taxon>Brassicales</taxon>
        <taxon>Brassicaceae</taxon>
        <taxon>Brassiceae</taxon>
        <taxon>Eruca</taxon>
    </lineage>
</organism>
<dbReference type="InterPro" id="IPR001480">
    <property type="entry name" value="Bulb-type_lectin_dom"/>
</dbReference>
<name>A0ABC8JFJ0_ERUVS</name>
<feature type="chain" id="PRO_5044778334" description="Bulb-type lectin domain-containing protein" evidence="4">
    <location>
        <begin position="23"/>
        <end position="95"/>
    </location>
</feature>
<keyword evidence="2" id="KW-1015">Disulfide bond</keyword>
<keyword evidence="1 4" id="KW-0732">Signal</keyword>
<evidence type="ECO:0000256" key="3">
    <source>
        <dbReference type="ARBA" id="ARBA00023180"/>
    </source>
</evidence>
<feature type="domain" description="Bulb-type lectin" evidence="5">
    <location>
        <begin position="19"/>
        <end position="95"/>
    </location>
</feature>
<reference evidence="6 7" key="1">
    <citation type="submission" date="2022-03" db="EMBL/GenBank/DDBJ databases">
        <authorList>
            <person name="Macdonald S."/>
            <person name="Ahmed S."/>
            <person name="Newling K."/>
        </authorList>
    </citation>
    <scope>NUCLEOTIDE SEQUENCE [LARGE SCALE GENOMIC DNA]</scope>
</reference>
<evidence type="ECO:0000259" key="5">
    <source>
        <dbReference type="PROSITE" id="PS50927"/>
    </source>
</evidence>
<dbReference type="Gene3D" id="2.90.10.10">
    <property type="entry name" value="Bulb-type lectin domain"/>
    <property type="match status" value="1"/>
</dbReference>
<dbReference type="Proteomes" id="UP001642260">
    <property type="component" value="Unassembled WGS sequence"/>
</dbReference>
<proteinExistence type="predicted"/>
<comment type="caution">
    <text evidence="6">The sequence shown here is derived from an EMBL/GenBank/DDBJ whole genome shotgun (WGS) entry which is preliminary data.</text>
</comment>